<feature type="non-terminal residue" evidence="1">
    <location>
        <position position="1"/>
    </location>
</feature>
<accession>A0AAN3M4Q4</accession>
<evidence type="ECO:0000313" key="2">
    <source>
        <dbReference type="Proteomes" id="UP000005056"/>
    </source>
</evidence>
<dbReference type="Proteomes" id="UP000005056">
    <property type="component" value="Unassembled WGS sequence"/>
</dbReference>
<dbReference type="AlphaFoldDB" id="A0AAN3M4Q4"/>
<reference evidence="1 2" key="1">
    <citation type="submission" date="2010-09" db="EMBL/GenBank/DDBJ databases">
        <authorList>
            <person name="Weinstock G."/>
            <person name="Sodergren E."/>
            <person name="Clifton S."/>
            <person name="Fulton L."/>
            <person name="Fulton B."/>
            <person name="Courtney L."/>
            <person name="Fronick C."/>
            <person name="Harrison M."/>
            <person name="Strong C."/>
            <person name="Farmer C."/>
            <person name="Delahaunty K."/>
            <person name="Markovic C."/>
            <person name="Hall O."/>
            <person name="Minx P."/>
            <person name="Tomlinson C."/>
            <person name="Mitreva M."/>
            <person name="Hou S."/>
            <person name="Chen J."/>
            <person name="Wollam A."/>
            <person name="Pepin K.H."/>
            <person name="Johnson M."/>
            <person name="Bhonagiri V."/>
            <person name="Zhang X."/>
            <person name="Suruliraj S."/>
            <person name="Warren W."/>
            <person name="Chinwalla A."/>
            <person name="Mardis E.R."/>
            <person name="Wilson R.K."/>
        </authorList>
    </citation>
    <scope>NUCLEOTIDE SEQUENCE [LARGE SCALE GENOMIC DNA]</scope>
    <source>
        <strain evidence="1 2">MS 85-1</strain>
    </source>
</reference>
<gene>
    <name evidence="1" type="ORF">HMPREF9350_05638</name>
</gene>
<dbReference type="EMBL" id="ADWQ01000072">
    <property type="protein sequence ID" value="EFU32530.1"/>
    <property type="molecule type" value="Genomic_DNA"/>
</dbReference>
<proteinExistence type="predicted"/>
<name>A0AAN3M4Q4_ECOLX</name>
<evidence type="ECO:0000313" key="1">
    <source>
        <dbReference type="EMBL" id="EFU32530.1"/>
    </source>
</evidence>
<protein>
    <submittedName>
        <fullName evidence="1">Uncharacterized protein</fullName>
    </submittedName>
</protein>
<comment type="caution">
    <text evidence="1">The sequence shown here is derived from an EMBL/GenBank/DDBJ whole genome shotgun (WGS) entry which is preliminary data.</text>
</comment>
<sequence length="72" mass="7905">RLPQLTEQAPQITFSLACCTVAAALRRVNGKEKPPAASAREPIAVDLTSVLRLMPTIRSFLDITHSLFFIVI</sequence>
<organism evidence="1 2">
    <name type="scientific">Escherichia coli MS 85-1</name>
    <dbReference type="NCBI Taxonomy" id="679202"/>
    <lineage>
        <taxon>Bacteria</taxon>
        <taxon>Pseudomonadati</taxon>
        <taxon>Pseudomonadota</taxon>
        <taxon>Gammaproteobacteria</taxon>
        <taxon>Enterobacterales</taxon>
        <taxon>Enterobacteriaceae</taxon>
        <taxon>Escherichia</taxon>
    </lineage>
</organism>